<organism evidence="8 9">
    <name type="scientific">Miniimonas arenae</name>
    <dbReference type="NCBI Taxonomy" id="676201"/>
    <lineage>
        <taxon>Bacteria</taxon>
        <taxon>Bacillati</taxon>
        <taxon>Actinomycetota</taxon>
        <taxon>Actinomycetes</taxon>
        <taxon>Micrococcales</taxon>
        <taxon>Beutenbergiaceae</taxon>
        <taxon>Miniimonas</taxon>
    </lineage>
</organism>
<evidence type="ECO:0000256" key="6">
    <source>
        <dbReference type="RuleBase" id="RU000481"/>
    </source>
</evidence>
<dbReference type="AlphaFoldDB" id="A0A5C5BC51"/>
<comment type="cofactor">
    <cofactor evidence="1 6">
        <name>pyridoxal 5'-phosphate</name>
        <dbReference type="ChEBI" id="CHEBI:597326"/>
    </cofactor>
</comment>
<proteinExistence type="inferred from homology"/>
<dbReference type="GO" id="GO:0008483">
    <property type="term" value="F:transaminase activity"/>
    <property type="evidence" value="ECO:0007669"/>
    <property type="project" value="UniProtKB-KW"/>
</dbReference>
<dbReference type="InterPro" id="IPR004838">
    <property type="entry name" value="NHTrfase_class1_PyrdxlP-BS"/>
</dbReference>
<dbReference type="CDD" id="cd00609">
    <property type="entry name" value="AAT_like"/>
    <property type="match status" value="1"/>
</dbReference>
<dbReference type="Gene3D" id="3.40.640.10">
    <property type="entry name" value="Type I PLP-dependent aspartate aminotransferase-like (Major domain)"/>
    <property type="match status" value="1"/>
</dbReference>
<evidence type="ECO:0000313" key="8">
    <source>
        <dbReference type="EMBL" id="TNU75833.1"/>
    </source>
</evidence>
<dbReference type="GO" id="GO:0006520">
    <property type="term" value="P:amino acid metabolic process"/>
    <property type="evidence" value="ECO:0007669"/>
    <property type="project" value="InterPro"/>
</dbReference>
<evidence type="ECO:0000256" key="2">
    <source>
        <dbReference type="ARBA" id="ARBA00007441"/>
    </source>
</evidence>
<evidence type="ECO:0000256" key="4">
    <source>
        <dbReference type="ARBA" id="ARBA00022679"/>
    </source>
</evidence>
<dbReference type="PROSITE" id="PS00105">
    <property type="entry name" value="AA_TRANSFER_CLASS_1"/>
    <property type="match status" value="1"/>
</dbReference>
<dbReference type="Proteomes" id="UP000313849">
    <property type="component" value="Unassembled WGS sequence"/>
</dbReference>
<dbReference type="GO" id="GO:0030170">
    <property type="term" value="F:pyridoxal phosphate binding"/>
    <property type="evidence" value="ECO:0007669"/>
    <property type="project" value="InterPro"/>
</dbReference>
<comment type="caution">
    <text evidence="8">The sequence shown here is derived from an EMBL/GenBank/DDBJ whole genome shotgun (WGS) entry which is preliminary data.</text>
</comment>
<evidence type="ECO:0000256" key="3">
    <source>
        <dbReference type="ARBA" id="ARBA00022576"/>
    </source>
</evidence>
<dbReference type="Pfam" id="PF00155">
    <property type="entry name" value="Aminotran_1_2"/>
    <property type="match status" value="1"/>
</dbReference>
<evidence type="ECO:0000256" key="1">
    <source>
        <dbReference type="ARBA" id="ARBA00001933"/>
    </source>
</evidence>
<keyword evidence="5" id="KW-0663">Pyridoxal phosphate</keyword>
<reference evidence="8 9" key="1">
    <citation type="submission" date="2019-06" db="EMBL/GenBank/DDBJ databases">
        <title>Draft genome sequence of Miniimonas arenae KCTC 19750T isolated from sea sand.</title>
        <authorList>
            <person name="Park S.-J."/>
        </authorList>
    </citation>
    <scope>NUCLEOTIDE SEQUENCE [LARGE SCALE GENOMIC DNA]</scope>
    <source>
        <strain evidence="8 9">KCTC 19750</strain>
    </source>
</reference>
<feature type="domain" description="Aminotransferase class I/classII large" evidence="7">
    <location>
        <begin position="8"/>
        <end position="359"/>
    </location>
</feature>
<name>A0A5C5BC51_9MICO</name>
<keyword evidence="4 6" id="KW-0808">Transferase</keyword>
<gene>
    <name evidence="8" type="ORF">FH969_05875</name>
</gene>
<evidence type="ECO:0000256" key="5">
    <source>
        <dbReference type="ARBA" id="ARBA00022898"/>
    </source>
</evidence>
<dbReference type="InterPro" id="IPR015424">
    <property type="entry name" value="PyrdxlP-dep_Trfase"/>
</dbReference>
<keyword evidence="9" id="KW-1185">Reference proteome</keyword>
<accession>A0A5C5BC51</accession>
<dbReference type="EC" id="2.6.1.-" evidence="6"/>
<sequence length="363" mass="38241">MSAAGERVTHLAVGEPDLAPEPHVVEAARAAWARGEVRYAPNGGLPALREHLARVTTAQRGTEVTPDQIWVTIGGTQALYLAFTLVLGRRDKVLVPDPGYTTFTMAPAALGARPVPYPLRPERGFAPSLADIAPLLTRRTRAIVVNSPSNPLGTVLSRGRLQQIVDIASASDLWIISDEVYSGLVHDGEHVSIASLPGAEGRVLSVHSVSKTYALTGARVGCLVTPPGWSDVLNAVQEAMVSCVAPPDQHAALAALTGPQEGVARARAHYAENLRLATGLLAERGFEWLPPKGGFYVWVDVRERVAASGLGSVAAWARELLVQRRVSVAPGSAFGASGEGWARLCVAASPEAITTGIDALATF</sequence>
<dbReference type="SUPFAM" id="SSF53383">
    <property type="entry name" value="PLP-dependent transferases"/>
    <property type="match status" value="1"/>
</dbReference>
<dbReference type="PANTHER" id="PTHR46383:SF1">
    <property type="entry name" value="ASPARTATE AMINOTRANSFERASE"/>
    <property type="match status" value="1"/>
</dbReference>
<dbReference type="InterPro" id="IPR050596">
    <property type="entry name" value="AspAT/PAT-like"/>
</dbReference>
<protein>
    <recommendedName>
        <fullName evidence="6">Aminotransferase</fullName>
        <ecNumber evidence="6">2.6.1.-</ecNumber>
    </recommendedName>
</protein>
<evidence type="ECO:0000259" key="7">
    <source>
        <dbReference type="Pfam" id="PF00155"/>
    </source>
</evidence>
<dbReference type="InterPro" id="IPR015421">
    <property type="entry name" value="PyrdxlP-dep_Trfase_major"/>
</dbReference>
<dbReference type="EMBL" id="VENP01000015">
    <property type="protein sequence ID" value="TNU75833.1"/>
    <property type="molecule type" value="Genomic_DNA"/>
</dbReference>
<dbReference type="PANTHER" id="PTHR46383">
    <property type="entry name" value="ASPARTATE AMINOTRANSFERASE"/>
    <property type="match status" value="1"/>
</dbReference>
<dbReference type="OrthoDB" id="9763453at2"/>
<dbReference type="InterPro" id="IPR004839">
    <property type="entry name" value="Aminotransferase_I/II_large"/>
</dbReference>
<comment type="similarity">
    <text evidence="2 6">Belongs to the class-I pyridoxal-phosphate-dependent aminotransferase family.</text>
</comment>
<keyword evidence="3 6" id="KW-0032">Aminotransferase</keyword>
<evidence type="ECO:0000313" key="9">
    <source>
        <dbReference type="Proteomes" id="UP000313849"/>
    </source>
</evidence>